<dbReference type="GeneID" id="19950273"/>
<feature type="transmembrane region" description="Helical" evidence="1">
    <location>
        <begin position="341"/>
        <end position="358"/>
    </location>
</feature>
<feature type="transmembrane region" description="Helical" evidence="1">
    <location>
        <begin position="499"/>
        <end position="520"/>
    </location>
</feature>
<organism evidence="2 3">
    <name type="scientific">Saprolegnia diclina (strain VS20)</name>
    <dbReference type="NCBI Taxonomy" id="1156394"/>
    <lineage>
        <taxon>Eukaryota</taxon>
        <taxon>Sar</taxon>
        <taxon>Stramenopiles</taxon>
        <taxon>Oomycota</taxon>
        <taxon>Saprolegniomycetes</taxon>
        <taxon>Saprolegniales</taxon>
        <taxon>Saprolegniaceae</taxon>
        <taxon>Saprolegnia</taxon>
    </lineage>
</organism>
<reference evidence="2 3" key="1">
    <citation type="submission" date="2012-04" db="EMBL/GenBank/DDBJ databases">
        <title>The Genome Sequence of Saprolegnia declina VS20.</title>
        <authorList>
            <consortium name="The Broad Institute Genome Sequencing Platform"/>
            <person name="Russ C."/>
            <person name="Nusbaum C."/>
            <person name="Tyler B."/>
            <person name="van West P."/>
            <person name="Dieguez-Uribeondo J."/>
            <person name="de Bruijn I."/>
            <person name="Tripathy S."/>
            <person name="Jiang R."/>
            <person name="Young S.K."/>
            <person name="Zeng Q."/>
            <person name="Gargeya S."/>
            <person name="Fitzgerald M."/>
            <person name="Haas B."/>
            <person name="Abouelleil A."/>
            <person name="Alvarado L."/>
            <person name="Arachchi H.M."/>
            <person name="Berlin A."/>
            <person name="Chapman S.B."/>
            <person name="Goldberg J."/>
            <person name="Griggs A."/>
            <person name="Gujja S."/>
            <person name="Hansen M."/>
            <person name="Howarth C."/>
            <person name="Imamovic A."/>
            <person name="Larimer J."/>
            <person name="McCowen C."/>
            <person name="Montmayeur A."/>
            <person name="Murphy C."/>
            <person name="Neiman D."/>
            <person name="Pearson M."/>
            <person name="Priest M."/>
            <person name="Roberts A."/>
            <person name="Saif S."/>
            <person name="Shea T."/>
            <person name="Sisk P."/>
            <person name="Sykes S."/>
            <person name="Wortman J."/>
            <person name="Nusbaum C."/>
            <person name="Birren B."/>
        </authorList>
    </citation>
    <scope>NUCLEOTIDE SEQUENCE [LARGE SCALE GENOMIC DNA]</scope>
    <source>
        <strain evidence="2 3">VS20</strain>
    </source>
</reference>
<feature type="transmembrane region" description="Helical" evidence="1">
    <location>
        <begin position="290"/>
        <end position="310"/>
    </location>
</feature>
<dbReference type="VEuPathDB" id="FungiDB:SDRG_09546"/>
<dbReference type="OMA" id="AYWATHA"/>
<feature type="transmembrane region" description="Helical" evidence="1">
    <location>
        <begin position="128"/>
        <end position="148"/>
    </location>
</feature>
<accession>T0QE73</accession>
<feature type="transmembrane region" description="Helical" evidence="1">
    <location>
        <begin position="402"/>
        <end position="425"/>
    </location>
</feature>
<dbReference type="OrthoDB" id="10287228at2759"/>
<gene>
    <name evidence="2" type="ORF">SDRG_09546</name>
</gene>
<feature type="transmembrane region" description="Helical" evidence="1">
    <location>
        <begin position="252"/>
        <end position="270"/>
    </location>
</feature>
<feature type="transmembrane region" description="Helical" evidence="1">
    <location>
        <begin position="437"/>
        <end position="460"/>
    </location>
</feature>
<sequence length="531" mass="58886">MSDANDVRSLVCALPHDLWIILCSHHARCVLLVSSLTSFGAYALAKYYRDTAAIDAFPAHITWLLLTRLGDVVLVGYPWLLSQPRAARSLYCRGFYVCLVGAELASELVYLAAPPNKHLWESPRHTTSLFKVLVTVHFALYFAVMYGYPYYATSSRRNSTVAACGPSLHAISAALPSPRPQRDISYVQQVLVRLGQPQLAGYDVMLYSAASMVLPYLEPSINLIAVGPLFFVHVLLALGTRSQWHASRSRGFCLLFTSFQMCIHALPTFVVENLFGQNGNGSSKSIFATLAYYVLMGTYGHLWRLVALYATSEEDHVILLTLLQLFDSIFGYMAFTGTQRFDAVYGLLLLLTFGRIFTRDSKCLNDLGTWLLSNCLGKESAPVLERAHVQCSRLLKARQNMVLDLASSLIIPSLFVLEISLHWRVLSPSIATMSLSFVLYSALAQFLTRLAGGACAWVYLRHRAATLGLELPKEAALPLVRPGTMLPAMNAYWATHAMYLYVCVGYGAMSAIMLLGKLYMQVVTDVDVTRP</sequence>
<dbReference type="EMBL" id="JH767161">
    <property type="protein sequence ID" value="EQC33026.1"/>
    <property type="molecule type" value="Genomic_DNA"/>
</dbReference>
<feature type="transmembrane region" description="Helical" evidence="1">
    <location>
        <begin position="223"/>
        <end position="240"/>
    </location>
</feature>
<keyword evidence="1" id="KW-0812">Transmembrane</keyword>
<feature type="transmembrane region" description="Helical" evidence="1">
    <location>
        <begin position="317"/>
        <end position="335"/>
    </location>
</feature>
<dbReference type="RefSeq" id="XP_008613712.1">
    <property type="nucleotide sequence ID" value="XM_008615490.1"/>
</dbReference>
<evidence type="ECO:0000256" key="1">
    <source>
        <dbReference type="SAM" id="Phobius"/>
    </source>
</evidence>
<dbReference type="InParanoid" id="T0QE73"/>
<keyword evidence="3" id="KW-1185">Reference proteome</keyword>
<keyword evidence="1" id="KW-1133">Transmembrane helix</keyword>
<evidence type="ECO:0000313" key="3">
    <source>
        <dbReference type="Proteomes" id="UP000030762"/>
    </source>
</evidence>
<evidence type="ECO:0000313" key="2">
    <source>
        <dbReference type="EMBL" id="EQC33026.1"/>
    </source>
</evidence>
<keyword evidence="1" id="KW-0472">Membrane</keyword>
<dbReference type="AlphaFoldDB" id="T0QE73"/>
<name>T0QE73_SAPDV</name>
<dbReference type="Proteomes" id="UP000030762">
    <property type="component" value="Unassembled WGS sequence"/>
</dbReference>
<proteinExistence type="predicted"/>
<protein>
    <submittedName>
        <fullName evidence="2">Uncharacterized protein</fullName>
    </submittedName>
</protein>